<evidence type="ECO:0000313" key="10">
    <source>
        <dbReference type="EMBL" id="OGI62429.1"/>
    </source>
</evidence>
<dbReference type="GO" id="GO:0016872">
    <property type="term" value="F:intramolecular lyase activity"/>
    <property type="evidence" value="ECO:0007669"/>
    <property type="project" value="InterPro"/>
</dbReference>
<reference evidence="10 11" key="1">
    <citation type="journal article" date="2016" name="Nat. Commun.">
        <title>Thousands of microbial genomes shed light on interconnected biogeochemical processes in an aquifer system.</title>
        <authorList>
            <person name="Anantharaman K."/>
            <person name="Brown C.T."/>
            <person name="Hug L.A."/>
            <person name="Sharon I."/>
            <person name="Castelle C.J."/>
            <person name="Probst A.J."/>
            <person name="Thomas B.C."/>
            <person name="Singh A."/>
            <person name="Wilkins M.J."/>
            <person name="Karaoz U."/>
            <person name="Brodie E.L."/>
            <person name="Williams K.H."/>
            <person name="Hubbard S.S."/>
            <person name="Banfield J.F."/>
        </authorList>
    </citation>
    <scope>NUCLEOTIDE SEQUENCE [LARGE SCALE GENOMIC DNA]</scope>
</reference>
<feature type="transmembrane region" description="Helical" evidence="8">
    <location>
        <begin position="32"/>
        <end position="51"/>
    </location>
</feature>
<comment type="caution">
    <text evidence="10">The sequence shown here is derived from an EMBL/GenBank/DDBJ whole genome shotgun (WGS) entry which is preliminary data.</text>
</comment>
<evidence type="ECO:0000256" key="8">
    <source>
        <dbReference type="SAM" id="Phobius"/>
    </source>
</evidence>
<name>A0A1F6UYM1_9BACT</name>
<keyword evidence="4" id="KW-0125">Carotenoid biosynthesis</keyword>
<accession>A0A1F6UYM1</accession>
<organism evidence="10 11">
    <name type="scientific">Candidatus Nomurabacteria bacterium RIFCSPHIGHO2_01_FULL_40_12</name>
    <dbReference type="NCBI Taxonomy" id="1801737"/>
    <lineage>
        <taxon>Bacteria</taxon>
        <taxon>Candidatus Nomuraibacteriota</taxon>
    </lineage>
</organism>
<evidence type="ECO:0000256" key="5">
    <source>
        <dbReference type="ARBA" id="ARBA00022989"/>
    </source>
</evidence>
<evidence type="ECO:0000259" key="9">
    <source>
        <dbReference type="Pfam" id="PF18916"/>
    </source>
</evidence>
<feature type="transmembrane region" description="Helical" evidence="8">
    <location>
        <begin position="160"/>
        <end position="184"/>
    </location>
</feature>
<evidence type="ECO:0000256" key="1">
    <source>
        <dbReference type="ARBA" id="ARBA00004141"/>
    </source>
</evidence>
<evidence type="ECO:0000256" key="2">
    <source>
        <dbReference type="ARBA" id="ARBA00004829"/>
    </source>
</evidence>
<evidence type="ECO:0000313" key="11">
    <source>
        <dbReference type="Proteomes" id="UP000177602"/>
    </source>
</evidence>
<dbReference type="AlphaFoldDB" id="A0A1F6UYM1"/>
<comment type="subcellular location">
    <subcellularLocation>
        <location evidence="1">Membrane</location>
        <topology evidence="1">Multi-pass membrane protein</topology>
    </subcellularLocation>
</comment>
<protein>
    <recommendedName>
        <fullName evidence="9">Lycopene cyclase domain-containing protein</fullName>
    </recommendedName>
</protein>
<dbReference type="GO" id="GO:0016020">
    <property type="term" value="C:membrane"/>
    <property type="evidence" value="ECO:0007669"/>
    <property type="project" value="UniProtKB-SubCell"/>
</dbReference>
<sequence length="230" mass="26409">MIYQYTYLLIGGGFGLVWLIFFLLNKNLRRDMIAMSVIFAILAPISNLLFIKDWWSPLTLDGTSVGILDSVFTGFTIGGVMGVIYEIFRRMTFRKSSKLLSKNEHFYFLLMVPLSLLVFFGGFYVFHLNSFITSTLALFIPTAVILSRRPDLINDAFCTGILLVFTAILVYSFVNFITPGWVNAFWHWQNTPVIVFLNTPIDDIAHYFFLGLFGGPLYAYWEGLRLQRMP</sequence>
<dbReference type="InterPro" id="IPR017825">
    <property type="entry name" value="Lycopene_cyclase_dom"/>
</dbReference>
<dbReference type="GO" id="GO:0016117">
    <property type="term" value="P:carotenoid biosynthetic process"/>
    <property type="evidence" value="ECO:0007669"/>
    <property type="project" value="UniProtKB-KW"/>
</dbReference>
<keyword evidence="5 8" id="KW-1133">Transmembrane helix</keyword>
<evidence type="ECO:0000256" key="4">
    <source>
        <dbReference type="ARBA" id="ARBA00022746"/>
    </source>
</evidence>
<feature type="transmembrane region" description="Helical" evidence="8">
    <location>
        <begin position="106"/>
        <end position="125"/>
    </location>
</feature>
<dbReference type="Proteomes" id="UP000177602">
    <property type="component" value="Unassembled WGS sequence"/>
</dbReference>
<evidence type="ECO:0000256" key="7">
    <source>
        <dbReference type="ARBA" id="ARBA00023235"/>
    </source>
</evidence>
<keyword evidence="3 8" id="KW-0812">Transmembrane</keyword>
<proteinExistence type="predicted"/>
<keyword evidence="7" id="KW-0413">Isomerase</keyword>
<feature type="domain" description="Lycopene cyclase" evidence="9">
    <location>
        <begin position="129"/>
        <end position="221"/>
    </location>
</feature>
<comment type="pathway">
    <text evidence="2">Carotenoid biosynthesis.</text>
</comment>
<keyword evidence="6 8" id="KW-0472">Membrane</keyword>
<dbReference type="EMBL" id="MFTN01000028">
    <property type="protein sequence ID" value="OGI62429.1"/>
    <property type="molecule type" value="Genomic_DNA"/>
</dbReference>
<evidence type="ECO:0000256" key="3">
    <source>
        <dbReference type="ARBA" id="ARBA00022692"/>
    </source>
</evidence>
<evidence type="ECO:0000256" key="6">
    <source>
        <dbReference type="ARBA" id="ARBA00023136"/>
    </source>
</evidence>
<dbReference type="Pfam" id="PF18916">
    <property type="entry name" value="Lycopene_cyc"/>
    <property type="match status" value="1"/>
</dbReference>
<dbReference type="GO" id="GO:0045436">
    <property type="term" value="F:lycopene beta cyclase activity"/>
    <property type="evidence" value="ECO:0007669"/>
    <property type="project" value="UniProtKB-ARBA"/>
</dbReference>
<feature type="transmembrane region" description="Helical" evidence="8">
    <location>
        <begin position="6"/>
        <end position="25"/>
    </location>
</feature>
<feature type="transmembrane region" description="Helical" evidence="8">
    <location>
        <begin position="63"/>
        <end position="85"/>
    </location>
</feature>
<gene>
    <name evidence="10" type="ORF">A2818_00485</name>
</gene>
<feature type="transmembrane region" description="Helical" evidence="8">
    <location>
        <begin position="204"/>
        <end position="221"/>
    </location>
</feature>
<feature type="transmembrane region" description="Helical" evidence="8">
    <location>
        <begin position="131"/>
        <end position="148"/>
    </location>
</feature>